<evidence type="ECO:0000313" key="2">
    <source>
        <dbReference type="EMBL" id="CAB4904929.1"/>
    </source>
</evidence>
<proteinExistence type="predicted"/>
<organism evidence="2">
    <name type="scientific">freshwater metagenome</name>
    <dbReference type="NCBI Taxonomy" id="449393"/>
    <lineage>
        <taxon>unclassified sequences</taxon>
        <taxon>metagenomes</taxon>
        <taxon>ecological metagenomes</taxon>
    </lineage>
</organism>
<name>A0A6J7GNE9_9ZZZZ</name>
<protein>
    <submittedName>
        <fullName evidence="2">Unannotated protein</fullName>
    </submittedName>
</protein>
<evidence type="ECO:0000256" key="1">
    <source>
        <dbReference type="SAM" id="MobiDB-lite"/>
    </source>
</evidence>
<reference evidence="2" key="1">
    <citation type="submission" date="2020-05" db="EMBL/GenBank/DDBJ databases">
        <authorList>
            <person name="Chiriac C."/>
            <person name="Salcher M."/>
            <person name="Ghai R."/>
            <person name="Kavagutti S V."/>
        </authorList>
    </citation>
    <scope>NUCLEOTIDE SEQUENCE</scope>
</reference>
<gene>
    <name evidence="2" type="ORF">UFOPK3610_00353</name>
</gene>
<sequence length="164" mass="18361">MDVIERLDDLAAIVEEAKAMPLSASCLVNRAEVLGLIDEIREMLPTALSHAELVLRDRQSVLEGGRSEANAIIDSAHEEQRRLVSQHEVYLEAIREADAVRAALVNELEAMRFETDDYIDGRLAAFEVTLHKTLTTVERGRERLREDAESAAQPYEDEQGAFLS</sequence>
<feature type="compositionally biased region" description="Acidic residues" evidence="1">
    <location>
        <begin position="155"/>
        <end position="164"/>
    </location>
</feature>
<dbReference type="AlphaFoldDB" id="A0A6J7GNE9"/>
<feature type="region of interest" description="Disordered" evidence="1">
    <location>
        <begin position="141"/>
        <end position="164"/>
    </location>
</feature>
<dbReference type="EMBL" id="CAFBMR010000007">
    <property type="protein sequence ID" value="CAB4904929.1"/>
    <property type="molecule type" value="Genomic_DNA"/>
</dbReference>
<accession>A0A6J7GNE9</accession>